<sequence>MDVSGARSVISRVAASRRASTSASASSSTSPTTMRVTSRRLRDRARFERRGGANETTARASAGRHSLSRAVRPTALNAEGEERVKEEDSGVSARLLLMCVPALWATYAPSLKYVFTSDVPPGPEALSFVRMALTQLPFIPALLSTLGRSASSSTEERTDAKRSIRAAVELGAYNAVATAFQAWGLEHTTSTHSGFIMGSVSVLVPALSVLSGEAVRRETWLACATTFIGVAIIGLDSVQSDSSLGSISERTLSGDVAVFVSAMCYAAMTLRASTYAREFSANDLMGMKTFVVLIFMTAWYARAFDSAGGAVDDASFAFLASPMVAAAVVYSAFAPGALASYIQLKGQGRVSAPEAQLVYAATPVFNAVVSTLALGETMTTNTLIGGGIILAASVSSFALPPRNDA</sequence>
<name>A0A1Y5IF73_OSTTA</name>
<evidence type="ECO:0000256" key="7">
    <source>
        <dbReference type="SAM" id="MobiDB-lite"/>
    </source>
</evidence>
<comment type="subcellular location">
    <subcellularLocation>
        <location evidence="1">Cell membrane</location>
        <topology evidence="1">Multi-pass membrane protein</topology>
    </subcellularLocation>
</comment>
<evidence type="ECO:0000256" key="4">
    <source>
        <dbReference type="ARBA" id="ARBA00022692"/>
    </source>
</evidence>
<dbReference type="EMBL" id="KZ155781">
    <property type="protein sequence ID" value="OUS46713.1"/>
    <property type="molecule type" value="Genomic_DNA"/>
</dbReference>
<evidence type="ECO:0000256" key="1">
    <source>
        <dbReference type="ARBA" id="ARBA00004651"/>
    </source>
</evidence>
<evidence type="ECO:0000313" key="10">
    <source>
        <dbReference type="EMBL" id="OUS46713.1"/>
    </source>
</evidence>
<keyword evidence="4 8" id="KW-0812">Transmembrane</keyword>
<keyword evidence="3" id="KW-1003">Cell membrane</keyword>
<gene>
    <name evidence="10" type="ORF">BE221DRAFT_191717</name>
</gene>
<dbReference type="InterPro" id="IPR051258">
    <property type="entry name" value="Diverse_Substrate_Transporter"/>
</dbReference>
<feature type="transmembrane region" description="Helical" evidence="8">
    <location>
        <begin position="219"/>
        <end position="236"/>
    </location>
</feature>
<dbReference type="InterPro" id="IPR000620">
    <property type="entry name" value="EamA_dom"/>
</dbReference>
<accession>A0A1Y5IF73</accession>
<comment type="similarity">
    <text evidence="2">Belongs to the drug/metabolite transporter (DMT) superfamily. Plant drug/metabolite exporter (P-DME) (TC 2.A.7.4) family.</text>
</comment>
<feature type="transmembrane region" description="Helical" evidence="8">
    <location>
        <begin position="256"/>
        <end position="273"/>
    </location>
</feature>
<evidence type="ECO:0000256" key="5">
    <source>
        <dbReference type="ARBA" id="ARBA00022989"/>
    </source>
</evidence>
<feature type="transmembrane region" description="Helical" evidence="8">
    <location>
        <begin position="195"/>
        <end position="212"/>
    </location>
</feature>
<proteinExistence type="inferred from homology"/>
<feature type="transmembrane region" description="Helical" evidence="8">
    <location>
        <begin position="166"/>
        <end position="183"/>
    </location>
</feature>
<dbReference type="Proteomes" id="UP000195557">
    <property type="component" value="Unassembled WGS sequence"/>
</dbReference>
<keyword evidence="5 8" id="KW-1133">Transmembrane helix</keyword>
<dbReference type="AlphaFoldDB" id="A0A1Y5IF73"/>
<evidence type="ECO:0000256" key="2">
    <source>
        <dbReference type="ARBA" id="ARBA00007635"/>
    </source>
</evidence>
<evidence type="ECO:0000256" key="8">
    <source>
        <dbReference type="SAM" id="Phobius"/>
    </source>
</evidence>
<feature type="transmembrane region" description="Helical" evidence="8">
    <location>
        <begin position="316"/>
        <end position="344"/>
    </location>
</feature>
<dbReference type="SUPFAM" id="SSF103481">
    <property type="entry name" value="Multidrug resistance efflux transporter EmrE"/>
    <property type="match status" value="2"/>
</dbReference>
<organism evidence="10">
    <name type="scientific">Ostreococcus tauri</name>
    <name type="common">Marine green alga</name>
    <dbReference type="NCBI Taxonomy" id="70448"/>
    <lineage>
        <taxon>Eukaryota</taxon>
        <taxon>Viridiplantae</taxon>
        <taxon>Chlorophyta</taxon>
        <taxon>Mamiellophyceae</taxon>
        <taxon>Mamiellales</taxon>
        <taxon>Bathycoccaceae</taxon>
        <taxon>Ostreococcus</taxon>
    </lineage>
</organism>
<feature type="domain" description="EamA" evidence="9">
    <location>
        <begin position="95"/>
        <end position="234"/>
    </location>
</feature>
<feature type="domain" description="EamA" evidence="9">
    <location>
        <begin position="253"/>
        <end position="393"/>
    </location>
</feature>
<dbReference type="Pfam" id="PF00892">
    <property type="entry name" value="EamA"/>
    <property type="match status" value="2"/>
</dbReference>
<reference evidence="10" key="1">
    <citation type="submission" date="2017-04" db="EMBL/GenBank/DDBJ databases">
        <title>Population genomics of picophytoplankton unveils novel chromosome hypervariability.</title>
        <authorList>
            <consortium name="DOE Joint Genome Institute"/>
            <person name="Blanc-Mathieu R."/>
            <person name="Krasovec M."/>
            <person name="Hebrard M."/>
            <person name="Yau S."/>
            <person name="Desgranges E."/>
            <person name="Martin J."/>
            <person name="Schackwitz W."/>
            <person name="Kuo A."/>
            <person name="Salin G."/>
            <person name="Donnadieu C."/>
            <person name="Desdevises Y."/>
            <person name="Sanchez-Ferandin S."/>
            <person name="Moreau H."/>
            <person name="Rivals E."/>
            <person name="Grigoriev I.V."/>
            <person name="Grimsley N."/>
            <person name="Eyre-Walker A."/>
            <person name="Piganeau G."/>
        </authorList>
    </citation>
    <scope>NUCLEOTIDE SEQUENCE [LARGE SCALE GENOMIC DNA]</scope>
    <source>
        <strain evidence="10">RCC 1115</strain>
    </source>
</reference>
<dbReference type="PANTHER" id="PTHR42920:SF23">
    <property type="entry name" value="EAMA DOMAIN-CONTAINING PROTEIN"/>
    <property type="match status" value="1"/>
</dbReference>
<feature type="region of interest" description="Disordered" evidence="7">
    <location>
        <begin position="1"/>
        <end position="84"/>
    </location>
</feature>
<keyword evidence="6 8" id="KW-0472">Membrane</keyword>
<dbReference type="PANTHER" id="PTHR42920">
    <property type="entry name" value="OS03G0707200 PROTEIN-RELATED"/>
    <property type="match status" value="1"/>
</dbReference>
<dbReference type="GO" id="GO:0005886">
    <property type="term" value="C:plasma membrane"/>
    <property type="evidence" value="ECO:0007669"/>
    <property type="project" value="UniProtKB-SubCell"/>
</dbReference>
<feature type="compositionally biased region" description="Low complexity" evidence="7">
    <location>
        <begin position="1"/>
        <end position="33"/>
    </location>
</feature>
<dbReference type="eggNOG" id="ENOG502S9WD">
    <property type="taxonomic scope" value="Eukaryota"/>
</dbReference>
<protein>
    <recommendedName>
        <fullName evidence="9">EamA domain-containing protein</fullName>
    </recommendedName>
</protein>
<feature type="transmembrane region" description="Helical" evidence="8">
    <location>
        <begin position="285"/>
        <end position="304"/>
    </location>
</feature>
<dbReference type="InterPro" id="IPR037185">
    <property type="entry name" value="EmrE-like"/>
</dbReference>
<evidence type="ECO:0000256" key="6">
    <source>
        <dbReference type="ARBA" id="ARBA00023136"/>
    </source>
</evidence>
<evidence type="ECO:0000256" key="3">
    <source>
        <dbReference type="ARBA" id="ARBA00022475"/>
    </source>
</evidence>
<evidence type="ECO:0000259" key="9">
    <source>
        <dbReference type="Pfam" id="PF00892"/>
    </source>
</evidence>